<evidence type="ECO:0000256" key="4">
    <source>
        <dbReference type="ARBA" id="ARBA00022989"/>
    </source>
</evidence>
<comment type="caution">
    <text evidence="7">The sequence shown here is derived from an EMBL/GenBank/DDBJ whole genome shotgun (WGS) entry which is preliminary data.</text>
</comment>
<feature type="transmembrane region" description="Helical" evidence="6">
    <location>
        <begin position="131"/>
        <end position="152"/>
    </location>
</feature>
<accession>A0ABV1KU27</accession>
<feature type="transmembrane region" description="Helical" evidence="6">
    <location>
        <begin position="172"/>
        <end position="194"/>
    </location>
</feature>
<dbReference type="PIRSF" id="PIRSF035875">
    <property type="entry name" value="RNase_BN"/>
    <property type="match status" value="1"/>
</dbReference>
<keyword evidence="2" id="KW-1003">Cell membrane</keyword>
<evidence type="ECO:0000256" key="1">
    <source>
        <dbReference type="ARBA" id="ARBA00004651"/>
    </source>
</evidence>
<sequence>MKKTNKTIGFVQCLISRFREDDVPSLGAQLTYYLILAFFPFLIFLVSLVGFAHVSADELLGDFIHMLPSETGDTVRSSVNEVMLTENGTLLSVGMLATLWAASNGVNAIIKGLNKAYDEAETRPFWKVRGLSVLATVVLAVVILISILMLVFGKIIGQYLFEWLNYPAGFPWAWSILKLAIPLIALFGVFMLLYRVMPNRLISWRDVVPGSLFTTVSWVGSSFLFSFYVNQFGNYTKTYGSLGGIIVLLIWLYWSSIIVMLGGEINATITFSKEGKEKCETKKFGLHLPWMNKKTV</sequence>
<gene>
    <name evidence="7" type="ORF">QJS35_14085</name>
</gene>
<dbReference type="EMBL" id="JASKHM010000007">
    <property type="protein sequence ID" value="MEQ4483522.1"/>
    <property type="molecule type" value="Genomic_DNA"/>
</dbReference>
<evidence type="ECO:0000256" key="3">
    <source>
        <dbReference type="ARBA" id="ARBA00022692"/>
    </source>
</evidence>
<keyword evidence="3 6" id="KW-0812">Transmembrane</keyword>
<reference evidence="7 8" key="1">
    <citation type="journal article" date="2023" name="Genome Announc.">
        <title>Pan-Genome Analyses of the Genus Cohnella and Proposal of the Novel Species Cohnella silvisoli sp. nov., Isolated from Forest Soil.</title>
        <authorList>
            <person name="Wang C."/>
            <person name="Mao L."/>
            <person name="Bao G."/>
            <person name="Zhu H."/>
        </authorList>
    </citation>
    <scope>NUCLEOTIDE SEQUENCE [LARGE SCALE GENOMIC DNA]</scope>
    <source>
        <strain evidence="7 8">NL03-T5-1</strain>
    </source>
</reference>
<dbReference type="Proteomes" id="UP001493487">
    <property type="component" value="Unassembled WGS sequence"/>
</dbReference>
<keyword evidence="4 6" id="KW-1133">Transmembrane helix</keyword>
<name>A0ABV1KU27_9BACL</name>
<keyword evidence="8" id="KW-1185">Reference proteome</keyword>
<feature type="transmembrane region" description="Helical" evidence="6">
    <location>
        <begin position="32"/>
        <end position="54"/>
    </location>
</feature>
<evidence type="ECO:0000313" key="7">
    <source>
        <dbReference type="EMBL" id="MEQ4483522.1"/>
    </source>
</evidence>
<organism evidence="7 8">
    <name type="scientific">Cohnella silvisoli</name>
    <dbReference type="NCBI Taxonomy" id="2873699"/>
    <lineage>
        <taxon>Bacteria</taxon>
        <taxon>Bacillati</taxon>
        <taxon>Bacillota</taxon>
        <taxon>Bacilli</taxon>
        <taxon>Bacillales</taxon>
        <taxon>Paenibacillaceae</taxon>
        <taxon>Cohnella</taxon>
    </lineage>
</organism>
<dbReference type="PANTHER" id="PTHR30213:SF0">
    <property type="entry name" value="UPF0761 MEMBRANE PROTEIN YIHY"/>
    <property type="match status" value="1"/>
</dbReference>
<dbReference type="Pfam" id="PF03631">
    <property type="entry name" value="Virul_fac_BrkB"/>
    <property type="match status" value="1"/>
</dbReference>
<evidence type="ECO:0000256" key="2">
    <source>
        <dbReference type="ARBA" id="ARBA00022475"/>
    </source>
</evidence>
<feature type="transmembrane region" description="Helical" evidence="6">
    <location>
        <begin position="241"/>
        <end position="263"/>
    </location>
</feature>
<evidence type="ECO:0000256" key="6">
    <source>
        <dbReference type="SAM" id="Phobius"/>
    </source>
</evidence>
<dbReference type="NCBIfam" id="TIGR00765">
    <property type="entry name" value="yihY_not_rbn"/>
    <property type="match status" value="1"/>
</dbReference>
<evidence type="ECO:0000256" key="5">
    <source>
        <dbReference type="ARBA" id="ARBA00023136"/>
    </source>
</evidence>
<feature type="transmembrane region" description="Helical" evidence="6">
    <location>
        <begin position="90"/>
        <end position="110"/>
    </location>
</feature>
<dbReference type="PANTHER" id="PTHR30213">
    <property type="entry name" value="INNER MEMBRANE PROTEIN YHJD"/>
    <property type="match status" value="1"/>
</dbReference>
<keyword evidence="5 6" id="KW-0472">Membrane</keyword>
<evidence type="ECO:0000313" key="8">
    <source>
        <dbReference type="Proteomes" id="UP001493487"/>
    </source>
</evidence>
<dbReference type="RefSeq" id="WP_232185749.1">
    <property type="nucleotide sequence ID" value="NZ_JAIOAP010000006.1"/>
</dbReference>
<protein>
    <submittedName>
        <fullName evidence="7">YihY/virulence factor BrkB family protein</fullName>
    </submittedName>
</protein>
<dbReference type="InterPro" id="IPR017039">
    <property type="entry name" value="Virul_fac_BrkB"/>
</dbReference>
<proteinExistence type="predicted"/>
<comment type="subcellular location">
    <subcellularLocation>
        <location evidence="1">Cell membrane</location>
        <topology evidence="1">Multi-pass membrane protein</topology>
    </subcellularLocation>
</comment>
<feature type="transmembrane region" description="Helical" evidence="6">
    <location>
        <begin position="206"/>
        <end position="229"/>
    </location>
</feature>